<evidence type="ECO:0000256" key="1">
    <source>
        <dbReference type="ARBA" id="ARBA00022679"/>
    </source>
</evidence>
<dbReference type="RefSeq" id="WP_137311345.1">
    <property type="nucleotide sequence ID" value="NZ_SZNQ01000003.1"/>
</dbReference>
<feature type="region of interest" description="Disordered" evidence="6">
    <location>
        <begin position="349"/>
        <end position="398"/>
    </location>
</feature>
<dbReference type="InterPro" id="IPR011009">
    <property type="entry name" value="Kinase-like_dom_sf"/>
</dbReference>
<organism evidence="8 9">
    <name type="scientific">Streptomyces lasalocidi</name>
    <name type="common">Streptomyces lasaliensis</name>
    <dbReference type="NCBI Taxonomy" id="324833"/>
    <lineage>
        <taxon>Bacteria</taxon>
        <taxon>Bacillati</taxon>
        <taxon>Actinomycetota</taxon>
        <taxon>Actinomycetes</taxon>
        <taxon>Kitasatosporales</taxon>
        <taxon>Streptomycetaceae</taxon>
        <taxon>Streptomyces</taxon>
    </lineage>
</organism>
<feature type="domain" description="Protein kinase" evidence="7">
    <location>
        <begin position="7"/>
        <end position="284"/>
    </location>
</feature>
<dbReference type="PANTHER" id="PTHR43289">
    <property type="entry name" value="MITOGEN-ACTIVATED PROTEIN KINASE KINASE KINASE 20-RELATED"/>
    <property type="match status" value="1"/>
</dbReference>
<reference evidence="8 9" key="1">
    <citation type="submission" date="2019-04" db="EMBL/GenBank/DDBJ databases">
        <title>Streptomyces lasaliensis sp. nov., an Actinomycete isolated from soil which produces the polyether antibiotic lasalocid.</title>
        <authorList>
            <person name="Erwin G."/>
            <person name="Haber C."/>
        </authorList>
    </citation>
    <scope>NUCLEOTIDE SEQUENCE [LARGE SCALE GENOMIC DNA]</scope>
    <source>
        <strain evidence="8 9">X-537</strain>
    </source>
</reference>
<keyword evidence="1" id="KW-0808">Transferase</keyword>
<keyword evidence="4 5" id="KW-0067">ATP-binding</keyword>
<evidence type="ECO:0000256" key="6">
    <source>
        <dbReference type="SAM" id="MobiDB-lite"/>
    </source>
</evidence>
<proteinExistence type="predicted"/>
<protein>
    <submittedName>
        <fullName evidence="8">Serine/threonine protein kinase</fullName>
    </submittedName>
</protein>
<evidence type="ECO:0000259" key="7">
    <source>
        <dbReference type="PROSITE" id="PS50011"/>
    </source>
</evidence>
<evidence type="ECO:0000313" key="8">
    <source>
        <dbReference type="EMBL" id="TKS96243.1"/>
    </source>
</evidence>
<accession>A0A4U5W480</accession>
<dbReference type="PROSITE" id="PS50011">
    <property type="entry name" value="PROTEIN_KINASE_DOM"/>
    <property type="match status" value="1"/>
</dbReference>
<dbReference type="AlphaFoldDB" id="A0A4U5W480"/>
<feature type="compositionally biased region" description="Basic and acidic residues" evidence="6">
    <location>
        <begin position="367"/>
        <end position="378"/>
    </location>
</feature>
<evidence type="ECO:0000256" key="5">
    <source>
        <dbReference type="PROSITE-ProRule" id="PRU10141"/>
    </source>
</evidence>
<keyword evidence="2 5" id="KW-0547">Nucleotide-binding</keyword>
<keyword evidence="3 8" id="KW-0418">Kinase</keyword>
<dbReference type="PANTHER" id="PTHR43289:SF34">
    <property type="entry name" value="SERINE_THREONINE-PROTEIN KINASE YBDM-RELATED"/>
    <property type="match status" value="1"/>
</dbReference>
<dbReference type="PROSITE" id="PS00107">
    <property type="entry name" value="PROTEIN_KINASE_ATP"/>
    <property type="match status" value="1"/>
</dbReference>
<dbReference type="SMART" id="SM00220">
    <property type="entry name" value="S_TKc"/>
    <property type="match status" value="1"/>
</dbReference>
<dbReference type="InterPro" id="IPR008271">
    <property type="entry name" value="Ser/Thr_kinase_AS"/>
</dbReference>
<evidence type="ECO:0000256" key="3">
    <source>
        <dbReference type="ARBA" id="ARBA00022777"/>
    </source>
</evidence>
<evidence type="ECO:0000313" key="9">
    <source>
        <dbReference type="Proteomes" id="UP000305929"/>
    </source>
</evidence>
<dbReference type="OrthoDB" id="9762169at2"/>
<feature type="binding site" evidence="5">
    <location>
        <position position="36"/>
    </location>
    <ligand>
        <name>ATP</name>
        <dbReference type="ChEBI" id="CHEBI:30616"/>
    </ligand>
</feature>
<name>A0A4U5W480_STRLS</name>
<keyword evidence="8" id="KW-0723">Serine/threonine-protein kinase</keyword>
<comment type="caution">
    <text evidence="8">The sequence shown here is derived from an EMBL/GenBank/DDBJ whole genome shotgun (WGS) entry which is preliminary data.</text>
</comment>
<dbReference type="InterPro" id="IPR000719">
    <property type="entry name" value="Prot_kinase_dom"/>
</dbReference>
<gene>
    <name evidence="8" type="ORF">E4U91_36655</name>
</gene>
<dbReference type="Proteomes" id="UP000305929">
    <property type="component" value="Unassembled WGS sequence"/>
</dbReference>
<dbReference type="GO" id="GO:0005524">
    <property type="term" value="F:ATP binding"/>
    <property type="evidence" value="ECO:0007669"/>
    <property type="project" value="UniProtKB-UniRule"/>
</dbReference>
<dbReference type="SUPFAM" id="SSF56112">
    <property type="entry name" value="Protein kinase-like (PK-like)"/>
    <property type="match status" value="1"/>
</dbReference>
<sequence>MILSGYSISNHKIGQGGFGEVRLGVHLRTGERVAVKLLLSRWKEHRHHAVHEARFAREGNILGKLMADPNIVSVLDDGVIAVNDGFVPVLIMELCKGSSLDHVRKTRTPLPWTIVADIGRQISSALVRAHTAGIVHRDIKPPNVMYDQSSGLVTLLDFGIARFMEAATVLTHPPTVVTTTSMVPPLSPYYASPEQLRHANDLDGRSDLFSVGAVLFELLTAQLPYTGPWRDELPAFPDGDSTPEALCALVHQLLTVDLDERPQSAHEVYRRLTDIRVGGAEPRMPQGLHHCPPAVELQAELAEMIGVVEFKEGPMHKECLDLRHCHAKAAERASDPRAAKLAELVRRDRERVRAGTRHRTLRQGPHPGEEQRVPEGRSRPIPTPDESEFYRLIPPPMV</sequence>
<dbReference type="CDD" id="cd14014">
    <property type="entry name" value="STKc_PknB_like"/>
    <property type="match status" value="1"/>
</dbReference>
<dbReference type="InterPro" id="IPR017441">
    <property type="entry name" value="Protein_kinase_ATP_BS"/>
</dbReference>
<keyword evidence="9" id="KW-1185">Reference proteome</keyword>
<dbReference type="GO" id="GO:0004674">
    <property type="term" value="F:protein serine/threonine kinase activity"/>
    <property type="evidence" value="ECO:0007669"/>
    <property type="project" value="UniProtKB-KW"/>
</dbReference>
<evidence type="ECO:0000256" key="2">
    <source>
        <dbReference type="ARBA" id="ARBA00022741"/>
    </source>
</evidence>
<dbReference type="EMBL" id="SZNQ01000003">
    <property type="protein sequence ID" value="TKS96243.1"/>
    <property type="molecule type" value="Genomic_DNA"/>
</dbReference>
<dbReference type="Gene3D" id="1.10.510.10">
    <property type="entry name" value="Transferase(Phosphotransferase) domain 1"/>
    <property type="match status" value="1"/>
</dbReference>
<dbReference type="PROSITE" id="PS00108">
    <property type="entry name" value="PROTEIN_KINASE_ST"/>
    <property type="match status" value="1"/>
</dbReference>
<dbReference type="Pfam" id="PF00069">
    <property type="entry name" value="Pkinase"/>
    <property type="match status" value="1"/>
</dbReference>
<evidence type="ECO:0000256" key="4">
    <source>
        <dbReference type="ARBA" id="ARBA00022840"/>
    </source>
</evidence>